<dbReference type="Pfam" id="PF02140">
    <property type="entry name" value="SUEL_Lectin"/>
    <property type="match status" value="1"/>
</dbReference>
<evidence type="ECO:0000259" key="14">
    <source>
        <dbReference type="PROSITE" id="PS50228"/>
    </source>
</evidence>
<keyword evidence="9" id="KW-0325">Glycoprotein</keyword>
<dbReference type="CDD" id="cd22842">
    <property type="entry name" value="Gal_Rha_Lectin_BGal"/>
    <property type="match status" value="1"/>
</dbReference>
<evidence type="ECO:0000256" key="8">
    <source>
        <dbReference type="ARBA" id="ARBA00022801"/>
    </source>
</evidence>
<name>A0AAV0GGQ7_9ASTE</name>
<dbReference type="FunFam" id="2.60.120.260:FF:000142">
    <property type="entry name" value="Beta-galactosidase"/>
    <property type="match status" value="1"/>
</dbReference>
<evidence type="ECO:0000313" key="15">
    <source>
        <dbReference type="EMBL" id="CAH9147109.1"/>
    </source>
</evidence>
<dbReference type="SUPFAM" id="SSF49785">
    <property type="entry name" value="Galactose-binding domain-like"/>
    <property type="match status" value="2"/>
</dbReference>
<dbReference type="PROSITE" id="PS01182">
    <property type="entry name" value="GLYCOSYL_HYDROL_F35"/>
    <property type="match status" value="1"/>
</dbReference>
<dbReference type="InterPro" id="IPR048913">
    <property type="entry name" value="BetaGal_gal-bd"/>
</dbReference>
<dbReference type="GO" id="GO:0004565">
    <property type="term" value="F:beta-galactosidase activity"/>
    <property type="evidence" value="ECO:0007669"/>
    <property type="project" value="UniProtKB-EC"/>
</dbReference>
<dbReference type="InterPro" id="IPR043159">
    <property type="entry name" value="Lectin_gal-bd_sf"/>
</dbReference>
<dbReference type="InterPro" id="IPR019801">
    <property type="entry name" value="Glyco_hydro_35_CS"/>
</dbReference>
<comment type="similarity">
    <text evidence="3 12">Belongs to the glycosyl hydrolase 35 family.</text>
</comment>
<dbReference type="FunFam" id="3.20.20.80:FF:000006">
    <property type="entry name" value="Beta-galactosidase"/>
    <property type="match status" value="1"/>
</dbReference>
<reference evidence="15" key="1">
    <citation type="submission" date="2022-07" db="EMBL/GenBank/DDBJ databases">
        <authorList>
            <person name="Macas J."/>
            <person name="Novak P."/>
            <person name="Neumann P."/>
        </authorList>
    </citation>
    <scope>NUCLEOTIDE SEQUENCE</scope>
</reference>
<dbReference type="Pfam" id="PF17834">
    <property type="entry name" value="GHD"/>
    <property type="match status" value="1"/>
</dbReference>
<dbReference type="SUPFAM" id="SSF51445">
    <property type="entry name" value="(Trans)glycosidases"/>
    <property type="match status" value="1"/>
</dbReference>
<dbReference type="EC" id="3.2.1.23" evidence="4 11"/>
<feature type="domain" description="SUEL-type lectin" evidence="14">
    <location>
        <begin position="806"/>
        <end position="892"/>
    </location>
</feature>
<dbReference type="InterPro" id="IPR001944">
    <property type="entry name" value="Glycoside_Hdrlase_35"/>
</dbReference>
<keyword evidence="6" id="KW-0964">Secreted</keyword>
<evidence type="ECO:0000256" key="2">
    <source>
        <dbReference type="ARBA" id="ARBA00004271"/>
    </source>
</evidence>
<dbReference type="InterPro" id="IPR000922">
    <property type="entry name" value="Lectin_gal-bd_dom"/>
</dbReference>
<dbReference type="Gene3D" id="2.60.120.740">
    <property type="match status" value="1"/>
</dbReference>
<accession>A0AAV0GGQ7</accession>
<sequence length="892" mass="98935">MKRSINNSYSGSTPLDSNCKRIILALVFAFAGVSGTSLHIAAGGGIPGAAENLTITSTASISSKNYSVTYDRRSLIINGQRKLLISASIHYPRSVPAMWPGLVQLAKEGGADVIETYVFWNGHEHSPGNYYFGGRYDLVKFCKIVQQASMYMILRIGPFIAAEWNFGGIPIWLHYVPGTTFRTDNEPFKYHMHSFMTFIVNLMKQERLFASQGGPIILAQVENEYGFYEAAYGEGGKRYASWAAKMALSQKTGVPWIMCEQFDAPVEVIDTCNLFYCDQFTPLSPTKPKMWTENWPGWFKTFGASDPHRPPEDIAFSVAHFFQKGGSLQNYYMYHGGTNFGRTSGGPFITTSYDYEAPIDEYGLARLPKWGHLKELHKAIKLCEPVLLNNDPILLSLGPLQEADVYENASEGACAAFLANADDKNDKVVIFRNRQYNLPAWSVSILPDCRNVVFNTAQVRSQASIIEMIPSDFQLSSASSVSGLKGLQWEVFVETAGIWGDADFTKKELVDHINTTKDTTDYLWYTTSLYVDEGEQLLINGTNAMLQVESKGHVLHVFINKMLQATAYGNGTVPPFTLRSPISLKAGKNEISLLSMTMGLQNAGAFYEWVGAGLTSVKVEGFKNGTLDLSSNIWTYKIGLEGESLRIYQGDGLNSETWVPVSAPPKGQSLTWYKVVVNAPPGDEPVGLDMIHMGKGMAWLNGEEIGRYWLRKSSENDNCVLRCDYRGNFNPHKCNTGCGEPTQRWYHVPRSWFKPSGNILVFFEEIGGDPSQITFSLRKVSSICAQVSEDHPWVDLEHLQDGEFGNIGKPTLKLKCPMNTRITVVRFASYGTPSGTCGSYAEGKCHDSNSVSLVNKACLNKSECGVELSNRNFNVGICPNVTKELAVEIQCI</sequence>
<protein>
    <recommendedName>
        <fullName evidence="4 11">Beta-galactosidase</fullName>
        <ecNumber evidence="4 11">3.2.1.23</ecNumber>
    </recommendedName>
</protein>
<keyword evidence="5" id="KW-0052">Apoplast</keyword>
<evidence type="ECO:0000256" key="13">
    <source>
        <dbReference type="SAM" id="Phobius"/>
    </source>
</evidence>
<proteinExistence type="inferred from homology"/>
<dbReference type="Gene3D" id="2.60.120.260">
    <property type="entry name" value="Galactose-binding domain-like"/>
    <property type="match status" value="1"/>
</dbReference>
<dbReference type="PRINTS" id="PR00742">
    <property type="entry name" value="GLHYDRLASE35"/>
</dbReference>
<comment type="caution">
    <text evidence="15">The sequence shown here is derived from an EMBL/GenBank/DDBJ whole genome shotgun (WGS) entry which is preliminary data.</text>
</comment>
<evidence type="ECO:0000256" key="7">
    <source>
        <dbReference type="ARBA" id="ARBA00022729"/>
    </source>
</evidence>
<dbReference type="Gene3D" id="3.20.20.80">
    <property type="entry name" value="Glycosidases"/>
    <property type="match status" value="1"/>
</dbReference>
<dbReference type="InterPro" id="IPR017853">
    <property type="entry name" value="GH"/>
</dbReference>
<dbReference type="PROSITE" id="PS50228">
    <property type="entry name" value="SUEL_LECTIN"/>
    <property type="match status" value="1"/>
</dbReference>
<keyword evidence="8 11" id="KW-0378">Hydrolase</keyword>
<keyword evidence="13" id="KW-1133">Transmembrane helix</keyword>
<dbReference type="FunFam" id="2.60.120.260:FF:000097">
    <property type="entry name" value="Beta-galactosidase"/>
    <property type="match status" value="1"/>
</dbReference>
<evidence type="ECO:0000256" key="12">
    <source>
        <dbReference type="RuleBase" id="RU003679"/>
    </source>
</evidence>
<keyword evidence="16" id="KW-1185">Reference proteome</keyword>
<keyword evidence="7" id="KW-0732">Signal</keyword>
<dbReference type="InterPro" id="IPR031330">
    <property type="entry name" value="Gly_Hdrlase_35_cat"/>
</dbReference>
<keyword evidence="13" id="KW-0812">Transmembrane</keyword>
<gene>
    <name evidence="15" type="ORF">CEPIT_LOCUS43487</name>
</gene>
<comment type="subcellular location">
    <subcellularLocation>
        <location evidence="2">Secreted</location>
        <location evidence="2">Extracellular space</location>
        <location evidence="2">Apoplast</location>
    </subcellularLocation>
</comment>
<keyword evidence="10 11" id="KW-0326">Glycosidase</keyword>
<evidence type="ECO:0000256" key="11">
    <source>
        <dbReference type="RuleBase" id="RU000675"/>
    </source>
</evidence>
<evidence type="ECO:0000256" key="9">
    <source>
        <dbReference type="ARBA" id="ARBA00023180"/>
    </source>
</evidence>
<feature type="transmembrane region" description="Helical" evidence="13">
    <location>
        <begin position="21"/>
        <end position="42"/>
    </location>
</feature>
<evidence type="ECO:0000256" key="3">
    <source>
        <dbReference type="ARBA" id="ARBA00009809"/>
    </source>
</evidence>
<comment type="catalytic activity">
    <reaction evidence="1 11">
        <text>Hydrolysis of terminal non-reducing beta-D-galactose residues in beta-D-galactosides.</text>
        <dbReference type="EC" id="3.2.1.23"/>
    </reaction>
</comment>
<organism evidence="15 16">
    <name type="scientific">Cuscuta epithymum</name>
    <dbReference type="NCBI Taxonomy" id="186058"/>
    <lineage>
        <taxon>Eukaryota</taxon>
        <taxon>Viridiplantae</taxon>
        <taxon>Streptophyta</taxon>
        <taxon>Embryophyta</taxon>
        <taxon>Tracheophyta</taxon>
        <taxon>Spermatophyta</taxon>
        <taxon>Magnoliopsida</taxon>
        <taxon>eudicotyledons</taxon>
        <taxon>Gunneridae</taxon>
        <taxon>Pentapetalae</taxon>
        <taxon>asterids</taxon>
        <taxon>lamiids</taxon>
        <taxon>Solanales</taxon>
        <taxon>Convolvulaceae</taxon>
        <taxon>Cuscuteae</taxon>
        <taxon>Cuscuta</taxon>
        <taxon>Cuscuta subgen. Cuscuta</taxon>
    </lineage>
</organism>
<dbReference type="InterPro" id="IPR008979">
    <property type="entry name" value="Galactose-bd-like_sf"/>
</dbReference>
<dbReference type="Pfam" id="PF21467">
    <property type="entry name" value="BetaGal_gal-bd"/>
    <property type="match status" value="1"/>
</dbReference>
<evidence type="ECO:0000256" key="1">
    <source>
        <dbReference type="ARBA" id="ARBA00001412"/>
    </source>
</evidence>
<evidence type="ECO:0000256" key="4">
    <source>
        <dbReference type="ARBA" id="ARBA00012756"/>
    </source>
</evidence>
<dbReference type="PANTHER" id="PTHR23421">
    <property type="entry name" value="BETA-GALACTOSIDASE RELATED"/>
    <property type="match status" value="1"/>
</dbReference>
<dbReference type="InterPro" id="IPR041392">
    <property type="entry name" value="GHD"/>
</dbReference>
<evidence type="ECO:0000256" key="10">
    <source>
        <dbReference type="ARBA" id="ARBA00023295"/>
    </source>
</evidence>
<dbReference type="Pfam" id="PF01301">
    <property type="entry name" value="Glyco_hydro_35"/>
    <property type="match status" value="1"/>
</dbReference>
<dbReference type="Proteomes" id="UP001152523">
    <property type="component" value="Unassembled WGS sequence"/>
</dbReference>
<evidence type="ECO:0000313" key="16">
    <source>
        <dbReference type="Proteomes" id="UP001152523"/>
    </source>
</evidence>
<evidence type="ECO:0000256" key="5">
    <source>
        <dbReference type="ARBA" id="ARBA00022523"/>
    </source>
</evidence>
<dbReference type="GO" id="GO:0048046">
    <property type="term" value="C:apoplast"/>
    <property type="evidence" value="ECO:0007669"/>
    <property type="project" value="UniProtKB-SubCell"/>
</dbReference>
<dbReference type="EMBL" id="CAMAPF010001122">
    <property type="protein sequence ID" value="CAH9147109.1"/>
    <property type="molecule type" value="Genomic_DNA"/>
</dbReference>
<dbReference type="GO" id="GO:0005975">
    <property type="term" value="P:carbohydrate metabolic process"/>
    <property type="evidence" value="ECO:0007669"/>
    <property type="project" value="InterPro"/>
</dbReference>
<dbReference type="AlphaFoldDB" id="A0AAV0GGQ7"/>
<dbReference type="GO" id="GO:0030246">
    <property type="term" value="F:carbohydrate binding"/>
    <property type="evidence" value="ECO:0007669"/>
    <property type="project" value="InterPro"/>
</dbReference>
<keyword evidence="13" id="KW-0472">Membrane</keyword>
<evidence type="ECO:0000256" key="6">
    <source>
        <dbReference type="ARBA" id="ARBA00022525"/>
    </source>
</evidence>